<evidence type="ECO:0000313" key="1">
    <source>
        <dbReference type="EMBL" id="AHY25213.1"/>
    </source>
</evidence>
<sequence length="77" mass="9348">MEEPFEKNIMKHIKKKYNIWMDIDGKERLLTEAYLREVPIAKKHHTSLYNLMEGIKIGVVFSNKQYKSVKFRYEEIK</sequence>
<name>A0A0A0Q0X4_9CAUD</name>
<dbReference type="EMBL" id="KF835987">
    <property type="protein sequence ID" value="AHY25213.1"/>
    <property type="molecule type" value="Genomic_DNA"/>
</dbReference>
<gene>
    <name evidence="1" type="ORF">PM2_251</name>
</gene>
<keyword evidence="2" id="KW-1185">Reference proteome</keyword>
<organism evidence="1 2">
    <name type="scientific">Pectobacterium bacteriophage PM2</name>
    <dbReference type="NCBI Taxonomy" id="1429794"/>
    <lineage>
        <taxon>Viruses</taxon>
        <taxon>Duplodnaviria</taxon>
        <taxon>Heunggongvirae</taxon>
        <taxon>Uroviricota</taxon>
        <taxon>Caudoviricetes</taxon>
        <taxon>Pantevenvirales</taxon>
        <taxon>Straboviridae</taxon>
        <taxon>Tevenvirinae</taxon>
        <taxon>Mosugukvirus</taxon>
        <taxon>Mosugukvirus pm2</taxon>
    </lineage>
</organism>
<accession>A0A0A0Q0X4</accession>
<evidence type="ECO:0000313" key="2">
    <source>
        <dbReference type="Proteomes" id="UP000030739"/>
    </source>
</evidence>
<dbReference type="KEGG" id="vg:26638144"/>
<dbReference type="Proteomes" id="UP000030739">
    <property type="component" value="Segment"/>
</dbReference>
<protein>
    <submittedName>
        <fullName evidence="1">Uncharacterized protein</fullName>
    </submittedName>
</protein>
<proteinExistence type="predicted"/>
<dbReference type="GeneID" id="26638144"/>
<dbReference type="RefSeq" id="YP_009211672.1">
    <property type="nucleotide sequence ID" value="NC_028940.1"/>
</dbReference>
<reference evidence="1 2" key="1">
    <citation type="journal article" date="2015" name="Plant Pathol. J.">
        <title>Isolation and Genomic Characterization of the T4-Like Bacteriophage PM2 Infecting Pectobacterium carotovorum subsp. carotovorum.</title>
        <authorList>
            <person name="Lim J.A."/>
            <person name="Lee D.H."/>
            <person name="Heu S."/>
        </authorList>
    </citation>
    <scope>NUCLEOTIDE SEQUENCE [LARGE SCALE GENOMIC DNA]</scope>
</reference>
<dbReference type="OrthoDB" id="28415at10239"/>